<dbReference type="EMBL" id="JAXUIC010000001">
    <property type="protein sequence ID" value="KAK4607467.1"/>
    <property type="molecule type" value="Genomic_DNA"/>
</dbReference>
<dbReference type="GO" id="GO:0019748">
    <property type="term" value="P:secondary metabolic process"/>
    <property type="evidence" value="ECO:0007669"/>
    <property type="project" value="TreeGrafter"/>
</dbReference>
<dbReference type="Pfam" id="PF00450">
    <property type="entry name" value="Peptidase_S10"/>
    <property type="match status" value="1"/>
</dbReference>
<dbReference type="PRINTS" id="PR00724">
    <property type="entry name" value="CRBOXYPTASEC"/>
</dbReference>
<gene>
    <name evidence="3" type="ORF">RGQ29_001347</name>
</gene>
<name>A0AAN7JE30_QUERU</name>
<dbReference type="PANTHER" id="PTHR11802">
    <property type="entry name" value="SERINE PROTEASE FAMILY S10 SERINE CARBOXYPEPTIDASE"/>
    <property type="match status" value="1"/>
</dbReference>
<dbReference type="GO" id="GO:0016747">
    <property type="term" value="F:acyltransferase activity, transferring groups other than amino-acyl groups"/>
    <property type="evidence" value="ECO:0007669"/>
    <property type="project" value="TreeGrafter"/>
</dbReference>
<comment type="similarity">
    <text evidence="1">Belongs to the peptidase S10 family.</text>
</comment>
<evidence type="ECO:0008006" key="5">
    <source>
        <dbReference type="Google" id="ProtNLM"/>
    </source>
</evidence>
<dbReference type="FunFam" id="3.40.50.12670:FF:000002">
    <property type="entry name" value="Carboxypeptidase"/>
    <property type="match status" value="1"/>
</dbReference>
<evidence type="ECO:0000313" key="3">
    <source>
        <dbReference type="EMBL" id="KAK4607467.1"/>
    </source>
</evidence>
<keyword evidence="2" id="KW-0732">Signal</keyword>
<protein>
    <recommendedName>
        <fullName evidence="5">Serine carboxypeptidase-like 18</fullName>
    </recommendedName>
</protein>
<dbReference type="Gene3D" id="3.40.50.1820">
    <property type="entry name" value="alpha/beta hydrolase"/>
    <property type="match status" value="1"/>
</dbReference>
<organism evidence="3 4">
    <name type="scientific">Quercus rubra</name>
    <name type="common">Northern red oak</name>
    <name type="synonym">Quercus borealis</name>
    <dbReference type="NCBI Taxonomy" id="3512"/>
    <lineage>
        <taxon>Eukaryota</taxon>
        <taxon>Viridiplantae</taxon>
        <taxon>Streptophyta</taxon>
        <taxon>Embryophyta</taxon>
        <taxon>Tracheophyta</taxon>
        <taxon>Spermatophyta</taxon>
        <taxon>Magnoliopsida</taxon>
        <taxon>eudicotyledons</taxon>
        <taxon>Gunneridae</taxon>
        <taxon>Pentapetalae</taxon>
        <taxon>rosids</taxon>
        <taxon>fabids</taxon>
        <taxon>Fagales</taxon>
        <taxon>Fagaceae</taxon>
        <taxon>Quercus</taxon>
    </lineage>
</organism>
<dbReference type="FunFam" id="3.40.50.1820:FF:000072">
    <property type="entry name" value="Serine carboxypeptidase-like 19"/>
    <property type="match status" value="1"/>
</dbReference>
<sequence>MGITWICSYLLLLILFLSSFATSRSIVKTLPGFDGDLPFKLETGYIGVGEMEDVQLFYSFVESQREPSSDPLLVWLDGGPGCSSFEAFFYGNGPLSFDYIYSEERLPTLHLNPDTWTKVLNMLFIDAPVGAGFSYSKSFDGYYTTDRKTVANLYNFLQKWIIDHSEFAENQLYIGGGSYAGIFIPVLAQKIYDGNEAGLKPHFKLEGYVLGSPKTDSYLDVNSKVPAAHRLTLISDELYKSARASCNGNYVNIDTTNERCMMDVEAIDELISGINTNQVLEPLCTSGYLKPDKEDWDQRILTRTPNNFLHPLPTNSALWCRDYEYVFVEIWANDPSVREALHVREGTKGYWTLCNVSDLAYTKDILSTIDYHRNLSKTRLRALIYCSDLDLSIPHIGTQEWIRSLNFTLDDSWRAWFVDAQVAGYTERYKYDNFYMTYSSVKGAGHIADAYKPKEVYNMIDRWFAYYPL</sequence>
<dbReference type="AlphaFoldDB" id="A0AAN7JE30"/>
<proteinExistence type="inferred from homology"/>
<dbReference type="GO" id="GO:0006508">
    <property type="term" value="P:proteolysis"/>
    <property type="evidence" value="ECO:0007669"/>
    <property type="project" value="InterPro"/>
</dbReference>
<feature type="signal peptide" evidence="2">
    <location>
        <begin position="1"/>
        <end position="23"/>
    </location>
</feature>
<accession>A0AAN7JE30</accession>
<feature type="chain" id="PRO_5042964192" description="Serine carboxypeptidase-like 18" evidence="2">
    <location>
        <begin position="24"/>
        <end position="469"/>
    </location>
</feature>
<dbReference type="Proteomes" id="UP001324115">
    <property type="component" value="Unassembled WGS sequence"/>
</dbReference>
<evidence type="ECO:0000256" key="1">
    <source>
        <dbReference type="ARBA" id="ARBA00009431"/>
    </source>
</evidence>
<dbReference type="SUPFAM" id="SSF53474">
    <property type="entry name" value="alpha/beta-Hydrolases"/>
    <property type="match status" value="1"/>
</dbReference>
<keyword evidence="4" id="KW-1185">Reference proteome</keyword>
<evidence type="ECO:0000313" key="4">
    <source>
        <dbReference type="Proteomes" id="UP001324115"/>
    </source>
</evidence>
<dbReference type="GO" id="GO:0004185">
    <property type="term" value="F:serine-type carboxypeptidase activity"/>
    <property type="evidence" value="ECO:0007669"/>
    <property type="project" value="InterPro"/>
</dbReference>
<dbReference type="InterPro" id="IPR029058">
    <property type="entry name" value="AB_hydrolase_fold"/>
</dbReference>
<dbReference type="InterPro" id="IPR001563">
    <property type="entry name" value="Peptidase_S10"/>
</dbReference>
<dbReference type="Gene3D" id="3.40.50.12670">
    <property type="match status" value="1"/>
</dbReference>
<reference evidence="3 4" key="1">
    <citation type="journal article" date="2023" name="G3 (Bethesda)">
        <title>A haplotype-resolved chromosome-scale genome for Quercus rubra L. provides insights into the genetics of adaptive traits for red oak species.</title>
        <authorList>
            <person name="Kapoor B."/>
            <person name="Jenkins J."/>
            <person name="Schmutz J."/>
            <person name="Zhebentyayeva T."/>
            <person name="Kuelheim C."/>
            <person name="Coggeshall M."/>
            <person name="Heim C."/>
            <person name="Lasky J.R."/>
            <person name="Leites L."/>
            <person name="Islam-Faridi N."/>
            <person name="Romero-Severson J."/>
            <person name="DeLeo V.L."/>
            <person name="Lucas S.M."/>
            <person name="Lazic D."/>
            <person name="Gailing O."/>
            <person name="Carlson J."/>
            <person name="Staton M."/>
        </authorList>
    </citation>
    <scope>NUCLEOTIDE SEQUENCE [LARGE SCALE GENOMIC DNA]</scope>
    <source>
        <strain evidence="3">Pseudo-F2</strain>
    </source>
</reference>
<dbReference type="PANTHER" id="PTHR11802:SF413">
    <property type="entry name" value="PEPTIDASE S10, SERINE CARBOXYPEPTIDASE, ALPHA_BETA HYDROLASE-RELATED"/>
    <property type="match status" value="1"/>
</dbReference>
<comment type="caution">
    <text evidence="3">The sequence shown here is derived from an EMBL/GenBank/DDBJ whole genome shotgun (WGS) entry which is preliminary data.</text>
</comment>
<evidence type="ECO:0000256" key="2">
    <source>
        <dbReference type="SAM" id="SignalP"/>
    </source>
</evidence>